<dbReference type="InterPro" id="IPR045175">
    <property type="entry name" value="M28_fam"/>
</dbReference>
<feature type="transmembrane region" description="Helical" evidence="15">
    <location>
        <begin position="748"/>
        <end position="776"/>
    </location>
</feature>
<dbReference type="InterPro" id="IPR002828">
    <property type="entry name" value="SurE-like_Pase/nucleotidase"/>
</dbReference>
<evidence type="ECO:0000256" key="12">
    <source>
        <dbReference type="ARBA" id="ARBA00023180"/>
    </source>
</evidence>
<name>A0ABR2ZUT1_9AGAR</name>
<comment type="caution">
    <text evidence="20">The sequence shown here is derived from an EMBL/GenBank/DDBJ whole genome shotgun (WGS) entry which is preliminary data.</text>
</comment>
<dbReference type="InterPro" id="IPR007484">
    <property type="entry name" value="Peptidase_M28"/>
</dbReference>
<dbReference type="Pfam" id="PF04389">
    <property type="entry name" value="Peptidase_M28"/>
    <property type="match status" value="1"/>
</dbReference>
<feature type="transmembrane region" description="Helical" evidence="15">
    <location>
        <begin position="831"/>
        <end position="851"/>
    </location>
</feature>
<dbReference type="InterPro" id="IPR036523">
    <property type="entry name" value="SurE-like_sf"/>
</dbReference>
<keyword evidence="4 15" id="KW-0812">Transmembrane</keyword>
<feature type="transmembrane region" description="Helical" evidence="15">
    <location>
        <begin position="788"/>
        <end position="811"/>
    </location>
</feature>
<dbReference type="Pfam" id="PF22249">
    <property type="entry name" value="ERMP1-TM"/>
    <property type="match status" value="1"/>
</dbReference>
<evidence type="ECO:0000259" key="18">
    <source>
        <dbReference type="Pfam" id="PF04389"/>
    </source>
</evidence>
<keyword evidence="8 13" id="KW-0862">Zinc</keyword>
<sequence>MKALALLSLVALSLGQNIVLTNDDGWAVAMIRAQNDALKAAGYRTVLSAPADNQSGTGSSTATPTTLRQPCQFNTCPAGSPPEGSEAGDSTINYVNSFPVDAVRYGIQTLSPRVFGGAPDFVVSGPNVGNNLGSLGGSGTVGAATEAALEGIPSVAFSASSSSISSVSFTTLTSSPNSSGTRAARVYAQLTVEVTDALLASAAQPILPANISINVNYPPVTSRCAAASDFRFILTRVAANSRATDVNICGTTHLPGESSVVARSDCSVSVSVMDARTKSDARPQATLVKNGQAAQRTYHFYLALVPRTAWHSMAYLSSSLKINPVTNLPQLSEERILNITRYLSEDIGFRTVGTSEHARGEAWFYEQARLAQQECQRIAKDSGRQLECEIWLQKGNGSHRFDMMGARLYKTYVNLGNIVVRISNGTPEGKEHAVLVNSHLDSTLPTPGAADDALSAAVMLDCMRVLVGTPDWSPKHAIILLWNNAEESLQDGSHLFSTQHPVASTVRAVINLEAAGTKGRELLFQATSEQMIQAYSHVPRPHGTIIANEVFSSGVILSDTDFRQFQEYLNVTGLDMAVVKNSYLYHMRKDTVDNIDAGVAQHMAENTLALLQHLSGPDSQLPSLTGGYTKPTTTYLSIMGHFVLRVSQDYHWEEDKFPKVASGPSTSLLKGSYAAGSALVGSLVTANLVAAAMTFVLRKNMSWFSEEYSTVILYGPPAALGALLPQLVVGGVEETTVYSVILLAQTGLAVIIQFLGVGSASLLFVTALSLFAALLLNTLLADSKRRELSLWTYALGQTLPMMTGTMCAYPVLEVFVPLTGRLGADAPSDNVMATIVSGLASLTFPLLIPFINRFERRVLSRTITLLGLVTVVTMAVFAARDPYDPMHQKRVYVMRTENITTGEHHLHISTSDSAPGFPELVFDIAKEFSTPEEVLDNGELTHRAPKAVVMDKYNADWDPMFPFSLFLSPYKIPLSTDPNYVSPWSTPGSKFAITAVNDIVDRIAGTRSLKLQIDHPGLIWTVIAFDAHVLKWNLDDNPPNEYTRHHVKEASFHGSDTWSIDLVIKIDPDSTSPDDGTLLVNFIGLQEQGMWPGKRALITQGEPGIALTLFDKLDRWIDERTEGKTDTLMLGCVAGIERI</sequence>
<protein>
    <recommendedName>
        <fullName evidence="13">Peptide hydrolase</fullName>
        <ecNumber evidence="13">3.4.-.-</ecNumber>
    </recommendedName>
</protein>
<feature type="transmembrane region" description="Helical" evidence="15">
    <location>
        <begin position="673"/>
        <end position="696"/>
    </location>
</feature>
<keyword evidence="3 13" id="KW-0645">Protease</keyword>
<keyword evidence="16" id="KW-0732">Signal</keyword>
<keyword evidence="12" id="KW-0325">Glycoprotein</keyword>
<comment type="subcellular location">
    <subcellularLocation>
        <location evidence="2">Endoplasmic reticulum membrane</location>
        <topology evidence="2">Multi-pass membrane protein</topology>
    </subcellularLocation>
</comment>
<evidence type="ECO:0000256" key="15">
    <source>
        <dbReference type="SAM" id="Phobius"/>
    </source>
</evidence>
<evidence type="ECO:0000256" key="1">
    <source>
        <dbReference type="ARBA" id="ARBA00001947"/>
    </source>
</evidence>
<evidence type="ECO:0000256" key="9">
    <source>
        <dbReference type="ARBA" id="ARBA00022989"/>
    </source>
</evidence>
<feature type="region of interest" description="Disordered" evidence="14">
    <location>
        <begin position="49"/>
        <end position="68"/>
    </location>
</feature>
<evidence type="ECO:0000256" key="16">
    <source>
        <dbReference type="SAM" id="SignalP"/>
    </source>
</evidence>
<evidence type="ECO:0000256" key="3">
    <source>
        <dbReference type="ARBA" id="ARBA00022670"/>
    </source>
</evidence>
<dbReference type="Gene3D" id="3.40.1210.10">
    <property type="entry name" value="Survival protein SurE-like phosphatase/nucleotidase"/>
    <property type="match status" value="1"/>
</dbReference>
<keyword evidence="5 13" id="KW-0479">Metal-binding</keyword>
<gene>
    <name evidence="20" type="ORF">AAF712_007530</name>
</gene>
<feature type="chain" id="PRO_5045241209" description="Peptide hydrolase" evidence="16">
    <location>
        <begin position="16"/>
        <end position="1139"/>
    </location>
</feature>
<feature type="domain" description="Survival protein SurE-like phosphatase/nucleotidase" evidence="17">
    <location>
        <begin position="18"/>
        <end position="223"/>
    </location>
</feature>
<feature type="domain" description="Endoplasmic reticulum metallopeptidase 1/1-A TM" evidence="19">
    <location>
        <begin position="680"/>
        <end position="874"/>
    </location>
</feature>
<feature type="compositionally biased region" description="Low complexity" evidence="14">
    <location>
        <begin position="55"/>
        <end position="66"/>
    </location>
</feature>
<dbReference type="InterPro" id="IPR048024">
    <property type="entry name" value="Fxna-like_M28_dom"/>
</dbReference>
<accession>A0ABR2ZUT1</accession>
<dbReference type="PANTHER" id="PTHR12147:SF22">
    <property type="entry name" value="ENDOPLASMIC RETICULUM METALLOPEPTIDASE 1"/>
    <property type="match status" value="1"/>
</dbReference>
<feature type="domain" description="Peptidase M28" evidence="18">
    <location>
        <begin position="417"/>
        <end position="610"/>
    </location>
</feature>
<dbReference type="EMBL" id="JBBXMP010000047">
    <property type="protein sequence ID" value="KAL0065466.1"/>
    <property type="molecule type" value="Genomic_DNA"/>
</dbReference>
<evidence type="ECO:0000256" key="14">
    <source>
        <dbReference type="SAM" id="MobiDB-lite"/>
    </source>
</evidence>
<evidence type="ECO:0000313" key="21">
    <source>
        <dbReference type="Proteomes" id="UP001437256"/>
    </source>
</evidence>
<feature type="signal peptide" evidence="16">
    <location>
        <begin position="1"/>
        <end position="15"/>
    </location>
</feature>
<dbReference type="InterPro" id="IPR053974">
    <property type="entry name" value="ERMP1_1-A_TM"/>
</dbReference>
<keyword evidence="9 15" id="KW-1133">Transmembrane helix</keyword>
<dbReference type="SUPFAM" id="SSF53187">
    <property type="entry name" value="Zn-dependent exopeptidases"/>
    <property type="match status" value="1"/>
</dbReference>
<evidence type="ECO:0000256" key="11">
    <source>
        <dbReference type="ARBA" id="ARBA00023136"/>
    </source>
</evidence>
<evidence type="ECO:0000256" key="7">
    <source>
        <dbReference type="ARBA" id="ARBA00022824"/>
    </source>
</evidence>
<keyword evidence="6 13" id="KW-0378">Hydrolase</keyword>
<evidence type="ECO:0000256" key="10">
    <source>
        <dbReference type="ARBA" id="ARBA00023049"/>
    </source>
</evidence>
<dbReference type="Pfam" id="PF01975">
    <property type="entry name" value="SurE"/>
    <property type="match status" value="1"/>
</dbReference>
<evidence type="ECO:0000256" key="5">
    <source>
        <dbReference type="ARBA" id="ARBA00022723"/>
    </source>
</evidence>
<keyword evidence="10" id="KW-0482">Metalloprotease</keyword>
<evidence type="ECO:0000256" key="6">
    <source>
        <dbReference type="ARBA" id="ARBA00022801"/>
    </source>
</evidence>
<dbReference type="EC" id="3.4.-.-" evidence="13"/>
<proteinExistence type="inferred from homology"/>
<keyword evidence="11 15" id="KW-0472">Membrane</keyword>
<dbReference type="CDD" id="cd03875">
    <property type="entry name" value="M28_Fxna_like"/>
    <property type="match status" value="1"/>
</dbReference>
<evidence type="ECO:0000259" key="17">
    <source>
        <dbReference type="Pfam" id="PF01975"/>
    </source>
</evidence>
<dbReference type="PANTHER" id="PTHR12147">
    <property type="entry name" value="METALLOPEPTIDASE M28 FAMILY MEMBER"/>
    <property type="match status" value="1"/>
</dbReference>
<keyword evidence="7" id="KW-0256">Endoplasmic reticulum</keyword>
<comment type="cofactor">
    <cofactor evidence="1">
        <name>Zn(2+)</name>
        <dbReference type="ChEBI" id="CHEBI:29105"/>
    </cofactor>
</comment>
<evidence type="ECO:0000256" key="4">
    <source>
        <dbReference type="ARBA" id="ARBA00022692"/>
    </source>
</evidence>
<dbReference type="Proteomes" id="UP001437256">
    <property type="component" value="Unassembled WGS sequence"/>
</dbReference>
<organism evidence="20 21">
    <name type="scientific">Marasmius tenuissimus</name>
    <dbReference type="NCBI Taxonomy" id="585030"/>
    <lineage>
        <taxon>Eukaryota</taxon>
        <taxon>Fungi</taxon>
        <taxon>Dikarya</taxon>
        <taxon>Basidiomycota</taxon>
        <taxon>Agaricomycotina</taxon>
        <taxon>Agaricomycetes</taxon>
        <taxon>Agaricomycetidae</taxon>
        <taxon>Agaricales</taxon>
        <taxon>Marasmiineae</taxon>
        <taxon>Marasmiaceae</taxon>
        <taxon>Marasmius</taxon>
    </lineage>
</organism>
<evidence type="ECO:0000256" key="8">
    <source>
        <dbReference type="ARBA" id="ARBA00022833"/>
    </source>
</evidence>
<feature type="transmembrane region" description="Helical" evidence="15">
    <location>
        <begin position="708"/>
        <end position="728"/>
    </location>
</feature>
<evidence type="ECO:0000313" key="20">
    <source>
        <dbReference type="EMBL" id="KAL0065466.1"/>
    </source>
</evidence>
<evidence type="ECO:0000256" key="13">
    <source>
        <dbReference type="RuleBase" id="RU361240"/>
    </source>
</evidence>
<evidence type="ECO:0000256" key="2">
    <source>
        <dbReference type="ARBA" id="ARBA00004477"/>
    </source>
</evidence>
<dbReference type="SUPFAM" id="SSF64167">
    <property type="entry name" value="SurE-like"/>
    <property type="match status" value="1"/>
</dbReference>
<evidence type="ECO:0000259" key="19">
    <source>
        <dbReference type="Pfam" id="PF22249"/>
    </source>
</evidence>
<comment type="similarity">
    <text evidence="13">Belongs to the peptidase M28 family.</text>
</comment>
<keyword evidence="21" id="KW-1185">Reference proteome</keyword>
<feature type="transmembrane region" description="Helical" evidence="15">
    <location>
        <begin position="858"/>
        <end position="879"/>
    </location>
</feature>
<dbReference type="Gene3D" id="3.40.630.10">
    <property type="entry name" value="Zn peptidases"/>
    <property type="match status" value="1"/>
</dbReference>
<reference evidence="20 21" key="1">
    <citation type="submission" date="2024-05" db="EMBL/GenBank/DDBJ databases">
        <title>A draft genome resource for the thread blight pathogen Marasmius tenuissimus strain MS-2.</title>
        <authorList>
            <person name="Yulfo-Soto G.E."/>
            <person name="Baruah I.K."/>
            <person name="Amoako-Attah I."/>
            <person name="Bukari Y."/>
            <person name="Meinhardt L.W."/>
            <person name="Bailey B.A."/>
            <person name="Cohen S.P."/>
        </authorList>
    </citation>
    <scope>NUCLEOTIDE SEQUENCE [LARGE SCALE GENOMIC DNA]</scope>
    <source>
        <strain evidence="20 21">MS-2</strain>
    </source>
</reference>